<proteinExistence type="predicted"/>
<sequence>MMTPPPAVDFAANLHLLADVAIAENKVEKAALDVVIASHRHSAATPSAKSLRERMVLEKVRRNINNRDFVKMAAAANTFSRARRQRRSEEEDDQEKGPKSRLSRPGAGGLAGGIQAADPGAGGAGRGRLRGEASDPEGADGERRGEEPTQADDAGAEDGGEVEGVPEGGRGVGADAEGGGQGGVHRRRAPRGPLPEAVRREPAAVGDEEGEGEEEQRLPRHHQEVEGDLHAPPAHRGFGRPSLELSGQ</sequence>
<organism evidence="2 3">
    <name type="scientific">Cuscuta campestris</name>
    <dbReference type="NCBI Taxonomy" id="132261"/>
    <lineage>
        <taxon>Eukaryota</taxon>
        <taxon>Viridiplantae</taxon>
        <taxon>Streptophyta</taxon>
        <taxon>Embryophyta</taxon>
        <taxon>Tracheophyta</taxon>
        <taxon>Spermatophyta</taxon>
        <taxon>Magnoliopsida</taxon>
        <taxon>eudicotyledons</taxon>
        <taxon>Gunneridae</taxon>
        <taxon>Pentapetalae</taxon>
        <taxon>asterids</taxon>
        <taxon>lamiids</taxon>
        <taxon>Solanales</taxon>
        <taxon>Convolvulaceae</taxon>
        <taxon>Cuscuteae</taxon>
        <taxon>Cuscuta</taxon>
        <taxon>Cuscuta subgen. Grammica</taxon>
        <taxon>Cuscuta sect. Cleistogrammica</taxon>
    </lineage>
</organism>
<keyword evidence="3" id="KW-1185">Reference proteome</keyword>
<dbReference type="AlphaFoldDB" id="A0A484K4I7"/>
<evidence type="ECO:0000313" key="3">
    <source>
        <dbReference type="Proteomes" id="UP000595140"/>
    </source>
</evidence>
<name>A0A484K4I7_9ASTE</name>
<evidence type="ECO:0000313" key="2">
    <source>
        <dbReference type="EMBL" id="VFQ58604.1"/>
    </source>
</evidence>
<reference evidence="2 3" key="1">
    <citation type="submission" date="2018-04" db="EMBL/GenBank/DDBJ databases">
        <authorList>
            <person name="Vogel A."/>
        </authorList>
    </citation>
    <scope>NUCLEOTIDE SEQUENCE [LARGE SCALE GENOMIC DNA]</scope>
</reference>
<feature type="region of interest" description="Disordered" evidence="1">
    <location>
        <begin position="75"/>
        <end position="248"/>
    </location>
</feature>
<accession>A0A484K4I7</accession>
<gene>
    <name evidence="2" type="ORF">CCAM_LOCUS380</name>
</gene>
<protein>
    <submittedName>
        <fullName evidence="2">Uncharacterized protein</fullName>
    </submittedName>
</protein>
<feature type="compositionally biased region" description="Basic and acidic residues" evidence="1">
    <location>
        <begin position="215"/>
        <end position="229"/>
    </location>
</feature>
<dbReference type="Proteomes" id="UP000595140">
    <property type="component" value="Unassembled WGS sequence"/>
</dbReference>
<dbReference type="EMBL" id="OOIL02000001">
    <property type="protein sequence ID" value="VFQ58604.1"/>
    <property type="molecule type" value="Genomic_DNA"/>
</dbReference>
<feature type="compositionally biased region" description="Gly residues" evidence="1">
    <location>
        <begin position="166"/>
        <end position="183"/>
    </location>
</feature>
<evidence type="ECO:0000256" key="1">
    <source>
        <dbReference type="SAM" id="MobiDB-lite"/>
    </source>
</evidence>